<dbReference type="InterPro" id="IPR011013">
    <property type="entry name" value="Gal_mutarotase_sf_dom"/>
</dbReference>
<dbReference type="PANTHER" id="PTHR10091:SF0">
    <property type="entry name" value="GALACTOSE MUTAROTASE"/>
    <property type="match status" value="1"/>
</dbReference>
<dbReference type="InterPro" id="IPR014718">
    <property type="entry name" value="GH-type_carb-bd"/>
</dbReference>
<feature type="active site" description="Proton donor" evidence="9">
    <location>
        <position position="179"/>
    </location>
</feature>
<evidence type="ECO:0000256" key="11">
    <source>
        <dbReference type="PIRSR" id="PIRSR005096-3"/>
    </source>
</evidence>
<dbReference type="InterPro" id="IPR015443">
    <property type="entry name" value="Aldose_1-epimerase"/>
</dbReference>
<evidence type="ECO:0000256" key="10">
    <source>
        <dbReference type="PIRSR" id="PIRSR005096-2"/>
    </source>
</evidence>
<evidence type="ECO:0000256" key="2">
    <source>
        <dbReference type="ARBA" id="ARBA00005028"/>
    </source>
</evidence>
<dbReference type="Proteomes" id="UP000077926">
    <property type="component" value="Chromosome"/>
</dbReference>
<evidence type="ECO:0000256" key="5">
    <source>
        <dbReference type="ARBA" id="ARBA00014165"/>
    </source>
</evidence>
<comment type="catalytic activity">
    <reaction evidence="1 8">
        <text>alpha-D-glucose = beta-D-glucose</text>
        <dbReference type="Rhea" id="RHEA:10264"/>
        <dbReference type="ChEBI" id="CHEBI:15903"/>
        <dbReference type="ChEBI" id="CHEBI:17925"/>
        <dbReference type="EC" id="5.1.3.3"/>
    </reaction>
</comment>
<keyword evidence="6 8" id="KW-0413">Isomerase</keyword>
<evidence type="ECO:0000256" key="6">
    <source>
        <dbReference type="ARBA" id="ARBA00023235"/>
    </source>
</evidence>
<reference evidence="12 13" key="1">
    <citation type="submission" date="2016-08" db="EMBL/GenBank/DDBJ databases">
        <title>Complete genome sequence of Bacillus muralis G25-68, a strain with toxicity to nematodes.</title>
        <authorList>
            <person name="Zheng Z."/>
        </authorList>
    </citation>
    <scope>NUCLEOTIDE SEQUENCE [LARGE SCALE GENOMIC DNA]</scope>
    <source>
        <strain evidence="12 13">G25-68</strain>
    </source>
</reference>
<dbReference type="OrthoDB" id="9779408at2"/>
<gene>
    <name evidence="12" type="ORF">ABE28_020020</name>
</gene>
<comment type="pathway">
    <text evidence="2 8">Carbohydrate metabolism; hexose metabolism.</text>
</comment>
<evidence type="ECO:0000256" key="8">
    <source>
        <dbReference type="PIRNR" id="PIRNR005096"/>
    </source>
</evidence>
<evidence type="ECO:0000256" key="9">
    <source>
        <dbReference type="PIRSR" id="PIRSR005096-1"/>
    </source>
</evidence>
<dbReference type="AlphaFoldDB" id="A0A1B3XTW7"/>
<feature type="binding site" evidence="11">
    <location>
        <begin position="179"/>
        <end position="181"/>
    </location>
    <ligand>
        <name>beta-D-galactose</name>
        <dbReference type="ChEBI" id="CHEBI:27667"/>
    </ligand>
</feature>
<dbReference type="PANTHER" id="PTHR10091">
    <property type="entry name" value="ALDOSE-1-EPIMERASE"/>
    <property type="match status" value="1"/>
</dbReference>
<evidence type="ECO:0000256" key="7">
    <source>
        <dbReference type="ARBA" id="ARBA00023277"/>
    </source>
</evidence>
<evidence type="ECO:0000256" key="4">
    <source>
        <dbReference type="ARBA" id="ARBA00013185"/>
    </source>
</evidence>
<dbReference type="NCBIfam" id="NF008277">
    <property type="entry name" value="PRK11055.1"/>
    <property type="match status" value="1"/>
</dbReference>
<evidence type="ECO:0000256" key="3">
    <source>
        <dbReference type="ARBA" id="ARBA00006206"/>
    </source>
</evidence>
<proteinExistence type="inferred from homology"/>
<dbReference type="UniPathway" id="UPA00242"/>
<evidence type="ECO:0000313" key="12">
    <source>
        <dbReference type="EMBL" id="AOH56661.1"/>
    </source>
</evidence>
<evidence type="ECO:0000313" key="13">
    <source>
        <dbReference type="Proteomes" id="UP000077926"/>
    </source>
</evidence>
<dbReference type="RefSeq" id="WP_064462765.1">
    <property type="nucleotide sequence ID" value="NZ_CP017080.1"/>
</dbReference>
<dbReference type="CDD" id="cd09019">
    <property type="entry name" value="galactose_mutarotase_like"/>
    <property type="match status" value="1"/>
</dbReference>
<dbReference type="InterPro" id="IPR047215">
    <property type="entry name" value="Galactose_mutarotase-like"/>
</dbReference>
<dbReference type="EMBL" id="CP017080">
    <property type="protein sequence ID" value="AOH56661.1"/>
    <property type="molecule type" value="Genomic_DNA"/>
</dbReference>
<dbReference type="PIRSF" id="PIRSF005096">
    <property type="entry name" value="GALM"/>
    <property type="match status" value="1"/>
</dbReference>
<keyword evidence="13" id="KW-1185">Reference proteome</keyword>
<comment type="similarity">
    <text evidence="3 8">Belongs to the aldose epimerase family.</text>
</comment>
<evidence type="ECO:0000256" key="1">
    <source>
        <dbReference type="ARBA" id="ARBA00001614"/>
    </source>
</evidence>
<dbReference type="SUPFAM" id="SSF74650">
    <property type="entry name" value="Galactose mutarotase-like"/>
    <property type="match status" value="1"/>
</dbReference>
<dbReference type="Pfam" id="PF01263">
    <property type="entry name" value="Aldose_epim"/>
    <property type="match status" value="1"/>
</dbReference>
<protein>
    <recommendedName>
        <fullName evidence="5 8">Aldose 1-epimerase</fullName>
        <ecNumber evidence="4 8">5.1.3.3</ecNumber>
    </recommendedName>
</protein>
<dbReference type="GO" id="GO:0006006">
    <property type="term" value="P:glucose metabolic process"/>
    <property type="evidence" value="ECO:0007669"/>
    <property type="project" value="TreeGrafter"/>
</dbReference>
<dbReference type="KEGG" id="bmur:ABE28_020020"/>
<organism evidence="12 13">
    <name type="scientific">Peribacillus muralis</name>
    <dbReference type="NCBI Taxonomy" id="264697"/>
    <lineage>
        <taxon>Bacteria</taxon>
        <taxon>Bacillati</taxon>
        <taxon>Bacillota</taxon>
        <taxon>Bacilli</taxon>
        <taxon>Bacillales</taxon>
        <taxon>Bacillaceae</taxon>
        <taxon>Peribacillus</taxon>
    </lineage>
</organism>
<sequence>MKVSQACIGELAGKRIMEHKIVNDSGMEVTCLNYGCTITSILVPDRHGKSGNVVLGFDTVDEYQKHSPYFGSVIGRHAGRIKQGMLMIEGKTYRLAQNDLGNHLHGGINGFDKVVWDVSITEGDDSISLRYSHSSGHLEEGYPGRVELTVVYTVTNDNEIILTLEGESDRRTILNMTNHTYFNLSGDLKSSIELHRLTLKSDQFLELDESLIPTGQAVEVEGTVFDFRKGRVIEDGITSQHPQNLLAGNGYDHPFLLGGSDAAAIVLDDEESGRRLIIETNQPAVVLYSGNLLEDDFRIRGRQSGKYLGLCLETQGIPDAVNHPQFPTTLVDKGERYSSVTKWRFGLID</sequence>
<name>A0A1B3XTW7_9BACI</name>
<accession>A0A1B3XTW7</accession>
<feature type="binding site" evidence="10">
    <location>
        <position position="252"/>
    </location>
    <ligand>
        <name>beta-D-galactose</name>
        <dbReference type="ChEBI" id="CHEBI:27667"/>
    </ligand>
</feature>
<dbReference type="GO" id="GO:0004034">
    <property type="term" value="F:aldose 1-epimerase activity"/>
    <property type="evidence" value="ECO:0007669"/>
    <property type="project" value="UniProtKB-EC"/>
</dbReference>
<dbReference type="GO" id="GO:0030246">
    <property type="term" value="F:carbohydrate binding"/>
    <property type="evidence" value="ECO:0007669"/>
    <property type="project" value="InterPro"/>
</dbReference>
<dbReference type="STRING" id="264697.ABE28_020020"/>
<dbReference type="InterPro" id="IPR008183">
    <property type="entry name" value="Aldose_1/G6P_1-epimerase"/>
</dbReference>
<dbReference type="InterPro" id="IPR018052">
    <property type="entry name" value="Ald1_epimerase_CS"/>
</dbReference>
<dbReference type="GO" id="GO:0033499">
    <property type="term" value="P:galactose catabolic process via UDP-galactose, Leloir pathway"/>
    <property type="evidence" value="ECO:0007669"/>
    <property type="project" value="TreeGrafter"/>
</dbReference>
<dbReference type="PROSITE" id="PS00545">
    <property type="entry name" value="ALDOSE_1_EPIMERASE"/>
    <property type="match status" value="1"/>
</dbReference>
<dbReference type="Gene3D" id="2.70.98.10">
    <property type="match status" value="1"/>
</dbReference>
<dbReference type="EC" id="5.1.3.3" evidence="4 8"/>
<keyword evidence="7 8" id="KW-0119">Carbohydrate metabolism</keyword>
<feature type="active site" description="Proton acceptor" evidence="9">
    <location>
        <position position="313"/>
    </location>
</feature>